<dbReference type="PANTHER" id="PTHR12975">
    <property type="entry name" value="TRANSPORT PROTEIN TRAPP"/>
    <property type="match status" value="1"/>
</dbReference>
<evidence type="ECO:0000259" key="1">
    <source>
        <dbReference type="Pfam" id="PF24542"/>
    </source>
</evidence>
<feature type="domain" description="TPPC8 first Ig-like" evidence="2">
    <location>
        <begin position="777"/>
        <end position="983"/>
    </location>
</feature>
<protein>
    <submittedName>
        <fullName evidence="3">Trafficking protein particle complex subunit 8</fullName>
    </submittedName>
</protein>
<dbReference type="InterPro" id="IPR058541">
    <property type="entry name" value="Ig_TPPC8_1st"/>
</dbReference>
<dbReference type="STRING" id="35525.A0A164UD50"/>
<dbReference type="PANTHER" id="PTHR12975:SF6">
    <property type="entry name" value="TRAFFICKING PROTEIN PARTICLE COMPLEX SUBUNIT 8"/>
    <property type="match status" value="1"/>
</dbReference>
<evidence type="ECO:0000259" key="2">
    <source>
        <dbReference type="Pfam" id="PF24545"/>
    </source>
</evidence>
<dbReference type="Pfam" id="PF24542">
    <property type="entry name" value="Ig_TPPC8_C"/>
    <property type="match status" value="1"/>
</dbReference>
<gene>
    <name evidence="3" type="ORF">APZ42_024010</name>
</gene>
<dbReference type="Pfam" id="PF12739">
    <property type="entry name" value="TRAPPC-Trs85"/>
    <property type="match status" value="1"/>
</dbReference>
<dbReference type="Pfam" id="PF24545">
    <property type="entry name" value="Ig_TPPC8_1st"/>
    <property type="match status" value="1"/>
</dbReference>
<sequence length="1395" mass="155647">MMMPINTVGGPSAVEVIQQSFNPAIAVLTSPDVDVVCSKNRLTFVELLQPFSRLSVEGQIRDVNQALHSVTHFRLSVRDISWRPASSVLARRLLAEAVTNFPVNENKIAVIGGADPIEINPHTPWYDSWRETLWSCLEMTDHDFARHYLGTLLVVSSSHPNPMEQFQQLNDQLTQLMSSNGTADGPRWFNMLSLRYQVLVHDACDGDASKAEELLQTMRNVYGSHGCHLLVINSKPKKGSIIESGLPAPDPWLRFLPRKANKLDVSIEGESIVDGVEAGEMDFPVKVVEGTNPQLLGSLPKIPLMDALQEAMQEININSVLAPSASTSALSSLTRDDNISTQNNIGLSQRSAVEIKDDPLNAVLGTTTARFPLDEADGTGPILASSITSELHGGCLTTEDLDRIQGLVNEFCLKSLLPHMERQMRLLNESASSRKSTHRSLLSATKRWFGSNRPGGVQTPQTVAVSYHPESVQLQLRRLGDLAFLLGHYELAYHSYHSAKKDFEADQAWLHYAGAMEMAALSVFLQNANSRNVPFHYFDKALTTYLQTCKMPYWATRCAVLASECLKATNQYSDAALQLIRLTSEDADLRSAILLEQAALCFLRSAVKPNSSTDAAKPNMVPLIRKYAFHMILAGHRFGKSGQKRHASRAYQLALQVYKGHGWSLAEDHIHYTVGRQCLNRQQIEAACQALAALLKPDSMQTAAQQTAYLNEFIHVHQRKQLLNKHRENETKTSCTLPILPLPVIDSNQIRVLVDTKEPMENMSPPLSEATHVTFNDDEVHHAKWANMEEKLVNSAFGTTHAIFRPTNLIFSHTTNNTVHPQMNCDDLVSFELPLTNPLRIPVQLCDIRLVWNFAGGDGNLTNLLTTIENPLVTTYILPRIVLNPSSSHKIILNVKPKAEGILTIEGLAFDLRPVNVEPSAAVVGLMSSVSGRVMFSLRGPRLNTTQQERHGKVYATDKRLSIQVGPRMPKLQVLFHSLPEFMFSGEIRPVTVELSNLCPNVPISNIIVASNDPLHVAFDLPRIESINIRHDQVALYRWDSSQKSTIMWLKGTENVGLTSLDLMFFSTNPAVKARRYRLLRHCSKIFVSSSLNLAAWVQRVPSRDDRTETLAVQLQVRNLRDADDTSLSGIEISQVAFLSNRWLLRPLQSTIPSGVLHPQESLIGVLLAIRGKENIEYCESATLKLPSHGRAVDFKQEPYRAFVREFQRTTPNTTLVVCWTATQASEDGFGTLIIEGQHYFGWNSHDIANSSLPDTNFKLSQQLVTYSMEYSTKVFHDFNKQRLCVIPVILYLHNCSQQEIDVHYSANFNTGKTSRVSQLYMPEAASPLLWIGRVQGNIYVRDAPEAVNLAIAVSRPGAYSLVQGLHIDGRILDENVRVPSPKIEYTLVVYDKEV</sequence>
<evidence type="ECO:0000313" key="4">
    <source>
        <dbReference type="Proteomes" id="UP000076858"/>
    </source>
</evidence>
<dbReference type="Proteomes" id="UP000076858">
    <property type="component" value="Unassembled WGS sequence"/>
</dbReference>
<dbReference type="OrthoDB" id="203724at2759"/>
<evidence type="ECO:0000313" key="3">
    <source>
        <dbReference type="EMBL" id="KZS11253.1"/>
    </source>
</evidence>
<proteinExistence type="predicted"/>
<dbReference type="InterPro" id="IPR024420">
    <property type="entry name" value="TRAPP_III_complex_Trs85"/>
</dbReference>
<feature type="domain" description="TPPC8 C-terminal Ig-like" evidence="1">
    <location>
        <begin position="1264"/>
        <end position="1363"/>
    </location>
</feature>
<dbReference type="InterPro" id="IPR057651">
    <property type="entry name" value="Ig_TPPC8_C"/>
</dbReference>
<comment type="caution">
    <text evidence="3">The sequence shown here is derived from an EMBL/GenBank/DDBJ whole genome shotgun (WGS) entry which is preliminary data.</text>
</comment>
<name>A0A164UD50_9CRUS</name>
<reference evidence="3 4" key="1">
    <citation type="submission" date="2016-03" db="EMBL/GenBank/DDBJ databases">
        <title>EvidentialGene: Evidence-directed Construction of Genes on Genomes.</title>
        <authorList>
            <person name="Gilbert D.G."/>
            <person name="Choi J.-H."/>
            <person name="Mockaitis K."/>
            <person name="Colbourne J."/>
            <person name="Pfrender M."/>
        </authorList>
    </citation>
    <scope>NUCLEOTIDE SEQUENCE [LARGE SCALE GENOMIC DNA]</scope>
    <source>
        <strain evidence="3 4">Xinb3</strain>
        <tissue evidence="3">Complete organism</tissue>
    </source>
</reference>
<keyword evidence="4" id="KW-1185">Reference proteome</keyword>
<dbReference type="EMBL" id="LRGB01001581">
    <property type="protein sequence ID" value="KZS11253.1"/>
    <property type="molecule type" value="Genomic_DNA"/>
</dbReference>
<accession>A0A164UD50</accession>
<organism evidence="3 4">
    <name type="scientific">Daphnia magna</name>
    <dbReference type="NCBI Taxonomy" id="35525"/>
    <lineage>
        <taxon>Eukaryota</taxon>
        <taxon>Metazoa</taxon>
        <taxon>Ecdysozoa</taxon>
        <taxon>Arthropoda</taxon>
        <taxon>Crustacea</taxon>
        <taxon>Branchiopoda</taxon>
        <taxon>Diplostraca</taxon>
        <taxon>Cladocera</taxon>
        <taxon>Anomopoda</taxon>
        <taxon>Daphniidae</taxon>
        <taxon>Daphnia</taxon>
    </lineage>
</organism>
<dbReference type="GO" id="GO:1990072">
    <property type="term" value="C:TRAPPIII protein complex"/>
    <property type="evidence" value="ECO:0007669"/>
    <property type="project" value="TreeGrafter"/>
</dbReference>